<dbReference type="InterPro" id="IPR007383">
    <property type="entry name" value="DUF445"/>
</dbReference>
<evidence type="ECO:0000313" key="7">
    <source>
        <dbReference type="EMBL" id="MST98490.1"/>
    </source>
</evidence>
<comment type="caution">
    <text evidence="7">The sequence shown here is derived from an EMBL/GenBank/DDBJ whole genome shotgun (WGS) entry which is preliminary data.</text>
</comment>
<dbReference type="Proteomes" id="UP000435649">
    <property type="component" value="Unassembled WGS sequence"/>
</dbReference>
<dbReference type="EMBL" id="VUNS01000019">
    <property type="protein sequence ID" value="MST98490.1"/>
    <property type="molecule type" value="Genomic_DNA"/>
</dbReference>
<sequence>MNNRWMSRILLFLSGISWLTILMIVVKAATGWSGPGWFSLWIFPVMTAAAVGFLTNFIAIEMLFKPYERTGFHWLRLLSLGLWKQGMVPANKAKIGHVLGEEIPERLLKPGEISREIGARISAMASDPELLTQVRSAVQLLLRKNEESVIAFLQPRVEQSLLAALDRNLTPENLRKFWDDVLAGQLASPQARERIASGIVAGLKTRTPEIRELLREFMRDGVRNYVNDRLAFIPRSGDFASGIVNHLNWNDIEREIARKLGDAKIHGLISEELAMQTERLRAWLHSDEAAPELQAFLDGAKVKLADFLHAYLAEIVPQAANEILSSDALWNWVRSELLPALQRYLDYWMARDGRRLIIDMLDMNRRIEQSIADQNVREFHAMINRIAAEHLGAIQVLGYILGAAVGLLQQFAVLLAH</sequence>
<keyword evidence="4 6" id="KW-1133">Transmembrane helix</keyword>
<evidence type="ECO:0000256" key="4">
    <source>
        <dbReference type="ARBA" id="ARBA00022989"/>
    </source>
</evidence>
<evidence type="ECO:0000256" key="2">
    <source>
        <dbReference type="ARBA" id="ARBA00008053"/>
    </source>
</evidence>
<dbReference type="PANTHER" id="PTHR35791">
    <property type="entry name" value="UPF0754 MEMBRANE PROTEIN YHEB"/>
    <property type="match status" value="1"/>
</dbReference>
<dbReference type="GO" id="GO:0012505">
    <property type="term" value="C:endomembrane system"/>
    <property type="evidence" value="ECO:0007669"/>
    <property type="project" value="UniProtKB-SubCell"/>
</dbReference>
<keyword evidence="5 6" id="KW-0472">Membrane</keyword>
<comment type="subcellular location">
    <subcellularLocation>
        <location evidence="1">Endomembrane system</location>
    </subcellularLocation>
</comment>
<proteinExistence type="inferred from homology"/>
<protein>
    <submittedName>
        <fullName evidence="7">DUF445 family protein</fullName>
    </submittedName>
</protein>
<evidence type="ECO:0000256" key="3">
    <source>
        <dbReference type="ARBA" id="ARBA00022692"/>
    </source>
</evidence>
<keyword evidence="3 6" id="KW-0812">Transmembrane</keyword>
<evidence type="ECO:0000313" key="8">
    <source>
        <dbReference type="Proteomes" id="UP000435649"/>
    </source>
</evidence>
<dbReference type="Pfam" id="PF04286">
    <property type="entry name" value="DUF445"/>
    <property type="match status" value="1"/>
</dbReference>
<gene>
    <name evidence="7" type="ORF">FYJ85_15720</name>
</gene>
<organism evidence="7 8">
    <name type="scientific">Victivallis lenta</name>
    <dbReference type="NCBI Taxonomy" id="2606640"/>
    <lineage>
        <taxon>Bacteria</taxon>
        <taxon>Pseudomonadati</taxon>
        <taxon>Lentisphaerota</taxon>
        <taxon>Lentisphaeria</taxon>
        <taxon>Victivallales</taxon>
        <taxon>Victivallaceae</taxon>
        <taxon>Victivallis</taxon>
    </lineage>
</organism>
<dbReference type="RefSeq" id="WP_106051293.1">
    <property type="nucleotide sequence ID" value="NZ_CALXOB010000052.1"/>
</dbReference>
<feature type="transmembrane region" description="Helical" evidence="6">
    <location>
        <begin position="38"/>
        <end position="59"/>
    </location>
</feature>
<evidence type="ECO:0000256" key="5">
    <source>
        <dbReference type="ARBA" id="ARBA00023136"/>
    </source>
</evidence>
<dbReference type="PANTHER" id="PTHR35791:SF1">
    <property type="entry name" value="UPF0754 MEMBRANE PROTEIN YHEB"/>
    <property type="match status" value="1"/>
</dbReference>
<name>A0A844G3X8_9BACT</name>
<evidence type="ECO:0000256" key="6">
    <source>
        <dbReference type="SAM" id="Phobius"/>
    </source>
</evidence>
<dbReference type="AlphaFoldDB" id="A0A844G3X8"/>
<accession>A0A844G3X8</accession>
<keyword evidence="8" id="KW-1185">Reference proteome</keyword>
<reference evidence="7 8" key="1">
    <citation type="submission" date="2019-08" db="EMBL/GenBank/DDBJ databases">
        <title>In-depth cultivation of the pig gut microbiome towards novel bacterial diversity and tailored functional studies.</title>
        <authorList>
            <person name="Wylensek D."/>
            <person name="Hitch T.C.A."/>
            <person name="Clavel T."/>
        </authorList>
    </citation>
    <scope>NUCLEOTIDE SEQUENCE [LARGE SCALE GENOMIC DNA]</scope>
    <source>
        <strain evidence="7 8">BBE-744-WT-12</strain>
    </source>
</reference>
<evidence type="ECO:0000256" key="1">
    <source>
        <dbReference type="ARBA" id="ARBA00004308"/>
    </source>
</evidence>
<comment type="similarity">
    <text evidence="2">Belongs to the UPF0754 family.</text>
</comment>
<feature type="transmembrane region" description="Helical" evidence="6">
    <location>
        <begin position="396"/>
        <end position="416"/>
    </location>
</feature>